<proteinExistence type="predicted"/>
<dbReference type="Pfam" id="PF08921">
    <property type="entry name" value="DUF1904"/>
    <property type="match status" value="1"/>
</dbReference>
<comment type="caution">
    <text evidence="1">The sequence shown here is derived from an EMBL/GenBank/DDBJ whole genome shotgun (WGS) entry which is preliminary data.</text>
</comment>
<accession>A0AAJ2NMP1</accession>
<evidence type="ECO:0000313" key="1">
    <source>
        <dbReference type="EMBL" id="MDV2884480.1"/>
    </source>
</evidence>
<dbReference type="EMBL" id="JAWJAY010000001">
    <property type="protein sequence ID" value="MDV2884480.1"/>
    <property type="molecule type" value="Genomic_DNA"/>
</dbReference>
<protein>
    <submittedName>
        <fullName evidence="1">DUF1904 family protein</fullName>
    </submittedName>
</protein>
<reference evidence="1" key="1">
    <citation type="submission" date="2023-10" db="EMBL/GenBank/DDBJ databases">
        <title>Screening of Alkalihalophilus pseudofirmusBZ-TG-HK211 and Its Alleviation of Salt Stress on Rapeseed Growth.</title>
        <authorList>
            <person name="Zhao B."/>
            <person name="Guo T."/>
        </authorList>
    </citation>
    <scope>NUCLEOTIDE SEQUENCE</scope>
    <source>
        <strain evidence="1">BZ-TG-HK211</strain>
    </source>
</reference>
<gene>
    <name evidence="1" type="ORF">RYX45_04765</name>
</gene>
<name>A0AAJ2NMP1_ALKPS</name>
<dbReference type="Proteomes" id="UP001285636">
    <property type="component" value="Unassembled WGS sequence"/>
</dbReference>
<dbReference type="SUPFAM" id="SSF55331">
    <property type="entry name" value="Tautomerase/MIF"/>
    <property type="match status" value="1"/>
</dbReference>
<dbReference type="RefSeq" id="WP_331377458.1">
    <property type="nucleotide sequence ID" value="NZ_CP144224.1"/>
</dbReference>
<dbReference type="AlphaFoldDB" id="A0AAJ2NMP1"/>
<dbReference type="InterPro" id="IPR015017">
    <property type="entry name" value="DUF1904"/>
</dbReference>
<evidence type="ECO:0000313" key="2">
    <source>
        <dbReference type="Proteomes" id="UP001285636"/>
    </source>
</evidence>
<dbReference type="InterPro" id="IPR014347">
    <property type="entry name" value="Tautomerase/MIF_sf"/>
</dbReference>
<organism evidence="1 2">
    <name type="scientific">Alkalihalophilus pseudofirmus</name>
    <name type="common">Bacillus pseudofirmus</name>
    <dbReference type="NCBI Taxonomy" id="79885"/>
    <lineage>
        <taxon>Bacteria</taxon>
        <taxon>Bacillati</taxon>
        <taxon>Bacillota</taxon>
        <taxon>Bacilli</taxon>
        <taxon>Bacillales</taxon>
        <taxon>Bacillaceae</taxon>
        <taxon>Alkalihalophilus</taxon>
    </lineage>
</organism>
<dbReference type="Gene3D" id="3.30.429.10">
    <property type="entry name" value="Macrophage Migration Inhibitory Factor"/>
    <property type="match status" value="1"/>
</dbReference>
<sequence length="116" mass="13465">MMPFLRFKGIDSDIVRHAAPYLIDQMSLIANLPKETVKIEVISVVQITDTPSSVEIFMFERDQETHDHLASMINKKLTDYGYTNVHVFFVILNPDLYYKEGIPLKEIPRNVETTFM</sequence>